<keyword evidence="1" id="KW-1133">Transmembrane helix</keyword>
<gene>
    <name evidence="2" type="ORF">H9647_08895</name>
</gene>
<name>A0ABR8SXF1_9BACL</name>
<comment type="caution">
    <text evidence="2">The sequence shown here is derived from an EMBL/GenBank/DDBJ whole genome shotgun (WGS) entry which is preliminary data.</text>
</comment>
<evidence type="ECO:0000256" key="1">
    <source>
        <dbReference type="SAM" id="Phobius"/>
    </source>
</evidence>
<feature type="transmembrane region" description="Helical" evidence="1">
    <location>
        <begin position="6"/>
        <end position="25"/>
    </location>
</feature>
<protein>
    <recommendedName>
        <fullName evidence="4">Type II secretion system protein GspF domain-containing protein</fullName>
    </recommendedName>
</protein>
<feature type="transmembrane region" description="Helical" evidence="1">
    <location>
        <begin position="102"/>
        <end position="118"/>
    </location>
</feature>
<feature type="transmembrane region" description="Helical" evidence="1">
    <location>
        <begin position="503"/>
        <end position="526"/>
    </location>
</feature>
<feature type="transmembrane region" description="Helical" evidence="1">
    <location>
        <begin position="124"/>
        <end position="145"/>
    </location>
</feature>
<feature type="transmembrane region" description="Helical" evidence="1">
    <location>
        <begin position="660"/>
        <end position="683"/>
    </location>
</feature>
<accession>A0ABR8SXF1</accession>
<proteinExistence type="predicted"/>
<dbReference type="RefSeq" id="WP_191799369.1">
    <property type="nucleotide sequence ID" value="NZ_JACSQL010000002.1"/>
</dbReference>
<feature type="transmembrane region" description="Helical" evidence="1">
    <location>
        <begin position="393"/>
        <end position="413"/>
    </location>
</feature>
<feature type="transmembrane region" description="Helical" evidence="1">
    <location>
        <begin position="266"/>
        <end position="285"/>
    </location>
</feature>
<evidence type="ECO:0008006" key="4">
    <source>
        <dbReference type="Google" id="ProtNLM"/>
    </source>
</evidence>
<keyword evidence="3" id="KW-1185">Reference proteome</keyword>
<sequence>MSLKQVLFLILTVSILGLLIIYVFIQLMNRKQNFSAHRMDNQKISSPKNLSAVVKAFLVQSYSYAAKIPGVANYIQLVRKKLSYQYGMSEYLLRIETMKQTFLIWATFLVSGIVLMTIQPGLHFFMLVLLVGIVVNSLFLDMAVARQERKLLSEMVELFAEVRHRYHQHGMVEEALYEAAEVSQGEAARHAMHIYAALTSVHPDEALERYYETAPNRFLKAFAGISYMVMEFGDQEARQDSIYLKGIGSLTQEIHLEILRLAKLDYLLKGLNVISLAPVFFTKPIEEWARNSFPTMNEFYESKLGFIILLSIYIIIIGSYALLQQIQRTQETGYRADDRKRIWEKRLYEWKWMRQLASAFGPKTGTRSYASLVKLLRDTNTHLKLEWFEVRRITYFIGCFIFAVSSVGILHHIERDHISNQPVVNATVFGELPQAEKETSLWWITLDQKVMKDLNMSASSTYEQIENSLHRHSDKKLLHEDINTSAHRITEKLQAWNHEVFHWWELLSCLFIAYIGYHLPLLLLYTERRFRRMDMRHEVYQYQTVISILRDMDRMSVEEILEWLNRFAVIFKTPLQKCLLHYEHGPEEALEQLKEEITLPEFQRVADKLILALGTITIKEAFDDLDHQMSFYFEQRRQEYAKTIETKAEWGRIIGFTPMYALIFLYLVLPLIVVSFTQMNVYYEQIQKI</sequence>
<organism evidence="2 3">
    <name type="scientific">Paenibacillus gallinarum</name>
    <dbReference type="NCBI Taxonomy" id="2762232"/>
    <lineage>
        <taxon>Bacteria</taxon>
        <taxon>Bacillati</taxon>
        <taxon>Bacillota</taxon>
        <taxon>Bacilli</taxon>
        <taxon>Bacillales</taxon>
        <taxon>Paenibacillaceae</taxon>
        <taxon>Paenibacillus</taxon>
    </lineage>
</organism>
<dbReference type="EMBL" id="JACSQL010000002">
    <property type="protein sequence ID" value="MBD7968180.1"/>
    <property type="molecule type" value="Genomic_DNA"/>
</dbReference>
<evidence type="ECO:0000313" key="3">
    <source>
        <dbReference type="Proteomes" id="UP000608071"/>
    </source>
</evidence>
<reference evidence="2 3" key="1">
    <citation type="submission" date="2020-08" db="EMBL/GenBank/DDBJ databases">
        <title>A Genomic Blueprint of the Chicken Gut Microbiome.</title>
        <authorList>
            <person name="Gilroy R."/>
            <person name="Ravi A."/>
            <person name="Getino M."/>
            <person name="Pursley I."/>
            <person name="Horton D.L."/>
            <person name="Alikhan N.-F."/>
            <person name="Baker D."/>
            <person name="Gharbi K."/>
            <person name="Hall N."/>
            <person name="Watson M."/>
            <person name="Adriaenssens E.M."/>
            <person name="Foster-Nyarko E."/>
            <person name="Jarju S."/>
            <person name="Secka A."/>
            <person name="Antonio M."/>
            <person name="Oren A."/>
            <person name="Chaudhuri R."/>
            <person name="La Ragione R.M."/>
            <person name="Hildebrand F."/>
            <person name="Pallen M.J."/>
        </authorList>
    </citation>
    <scope>NUCLEOTIDE SEQUENCE [LARGE SCALE GENOMIC DNA]</scope>
    <source>
        <strain evidence="2 3">Sa2BVA9</strain>
    </source>
</reference>
<feature type="transmembrane region" description="Helical" evidence="1">
    <location>
        <begin position="305"/>
        <end position="323"/>
    </location>
</feature>
<evidence type="ECO:0000313" key="2">
    <source>
        <dbReference type="EMBL" id="MBD7968180.1"/>
    </source>
</evidence>
<keyword evidence="1" id="KW-0812">Transmembrane</keyword>
<keyword evidence="1" id="KW-0472">Membrane</keyword>
<dbReference type="Proteomes" id="UP000608071">
    <property type="component" value="Unassembled WGS sequence"/>
</dbReference>